<organism evidence="2 3">
    <name type="scientific">Aquibaculum arenosum</name>
    <dbReference type="NCBI Taxonomy" id="3032591"/>
    <lineage>
        <taxon>Bacteria</taxon>
        <taxon>Pseudomonadati</taxon>
        <taxon>Pseudomonadota</taxon>
        <taxon>Alphaproteobacteria</taxon>
        <taxon>Rhodospirillales</taxon>
        <taxon>Rhodovibrionaceae</taxon>
        <taxon>Aquibaculum</taxon>
    </lineage>
</organism>
<sequence>MKKTLFASAALALGVGAALVGAANTAEAQTRLTLKSAASTSSYYVMMVQLAELLREVSDGAIQPTVEESQGSVQNVKEAGRRPGAFLFTTPPSLIASARDSAGPFEGDEGAMYDPIRTLFVMPFVTVHLVVDAESDIQDATDLAGESFIAGGTGTFCEGRTRAIFEALGILDEVEIVDVELNNAPNAMRNKRVAGYATCSSHPVPGLVELATTVPVRVLSFTDEQRAILAEEDPATGPVVIAAGTYSGQEEDVHTVGLPVGAYGTTEMDEETAYTIVKAFWEQREALAEENPWWAGVGPELLDQMAVQLHPGALRYYEEEGIAVPDSMK</sequence>
<name>A0ABT5YN71_9PROT</name>
<comment type="caution">
    <text evidence="2">The sequence shown here is derived from an EMBL/GenBank/DDBJ whole genome shotgun (WGS) entry which is preliminary data.</text>
</comment>
<dbReference type="Gene3D" id="3.40.190.10">
    <property type="entry name" value="Periplasmic binding protein-like II"/>
    <property type="match status" value="2"/>
</dbReference>
<feature type="chain" id="PRO_5046312319" evidence="1">
    <location>
        <begin position="23"/>
        <end position="329"/>
    </location>
</feature>
<dbReference type="NCBIfam" id="TIGR02122">
    <property type="entry name" value="TRAP_TAXI"/>
    <property type="match status" value="1"/>
</dbReference>
<evidence type="ECO:0000256" key="1">
    <source>
        <dbReference type="SAM" id="SignalP"/>
    </source>
</evidence>
<gene>
    <name evidence="2" type="ORF">P2G67_10035</name>
</gene>
<dbReference type="RefSeq" id="WP_275822602.1">
    <property type="nucleotide sequence ID" value="NZ_JARHUD010000005.1"/>
</dbReference>
<reference evidence="2 3" key="1">
    <citation type="submission" date="2023-03" db="EMBL/GenBank/DDBJ databases">
        <title>Fodinicurvata sp. CAU 1616 isolated from sea sendiment.</title>
        <authorList>
            <person name="Kim W."/>
        </authorList>
    </citation>
    <scope>NUCLEOTIDE SEQUENCE [LARGE SCALE GENOMIC DNA]</scope>
    <source>
        <strain evidence="2 3">CAU 1616</strain>
    </source>
</reference>
<keyword evidence="1" id="KW-0732">Signal</keyword>
<evidence type="ECO:0000313" key="3">
    <source>
        <dbReference type="Proteomes" id="UP001215503"/>
    </source>
</evidence>
<protein>
    <submittedName>
        <fullName evidence="2">TAXI family TRAP transporter solute-binding subunit</fullName>
    </submittedName>
</protein>
<keyword evidence="3" id="KW-1185">Reference proteome</keyword>
<dbReference type="InterPro" id="IPR011852">
    <property type="entry name" value="TRAP_TAXI"/>
</dbReference>
<dbReference type="EMBL" id="JARHUD010000005">
    <property type="protein sequence ID" value="MDF2096314.1"/>
    <property type="molecule type" value="Genomic_DNA"/>
</dbReference>
<dbReference type="PANTHER" id="PTHR42941">
    <property type="entry name" value="SLL1037 PROTEIN"/>
    <property type="match status" value="1"/>
</dbReference>
<dbReference type="Proteomes" id="UP001215503">
    <property type="component" value="Unassembled WGS sequence"/>
</dbReference>
<accession>A0ABT5YN71</accession>
<evidence type="ECO:0000313" key="2">
    <source>
        <dbReference type="EMBL" id="MDF2096314.1"/>
    </source>
</evidence>
<dbReference type="PANTHER" id="PTHR42941:SF1">
    <property type="entry name" value="SLL1037 PROTEIN"/>
    <property type="match status" value="1"/>
</dbReference>
<feature type="signal peptide" evidence="1">
    <location>
        <begin position="1"/>
        <end position="22"/>
    </location>
</feature>
<dbReference type="SUPFAM" id="SSF53850">
    <property type="entry name" value="Periplasmic binding protein-like II"/>
    <property type="match status" value="1"/>
</dbReference>
<dbReference type="Pfam" id="PF16868">
    <property type="entry name" value="NMT1_3"/>
    <property type="match status" value="1"/>
</dbReference>
<proteinExistence type="predicted"/>